<feature type="domain" description="XdhC Rossmann" evidence="2">
    <location>
        <begin position="208"/>
        <end position="352"/>
    </location>
</feature>
<organism evidence="3 4">
    <name type="scientific">Mastigocoleus testarum BC008</name>
    <dbReference type="NCBI Taxonomy" id="371196"/>
    <lineage>
        <taxon>Bacteria</taxon>
        <taxon>Bacillati</taxon>
        <taxon>Cyanobacteriota</taxon>
        <taxon>Cyanophyceae</taxon>
        <taxon>Nostocales</taxon>
        <taxon>Hapalosiphonaceae</taxon>
        <taxon>Mastigocoleus</taxon>
    </lineage>
</organism>
<name>A0A0V7ZMG2_9CYAN</name>
<reference evidence="3 4" key="1">
    <citation type="journal article" date="2015" name="Genome Announc.">
        <title>Draft Genome of the Euendolithic (true boring) Cyanobacterium Mastigocoleus testarum strain BC008.</title>
        <authorList>
            <person name="Guida B.S."/>
            <person name="Garcia-Pichel F."/>
        </authorList>
    </citation>
    <scope>NUCLEOTIDE SEQUENCE [LARGE SCALE GENOMIC DNA]</scope>
    <source>
        <strain evidence="3 4">BC008</strain>
    </source>
</reference>
<comment type="caution">
    <text evidence="3">The sequence shown here is derived from an EMBL/GenBank/DDBJ whole genome shotgun (WGS) entry which is preliminary data.</text>
</comment>
<dbReference type="Pfam" id="PF13478">
    <property type="entry name" value="XdhC_C"/>
    <property type="match status" value="1"/>
</dbReference>
<evidence type="ECO:0000313" key="4">
    <source>
        <dbReference type="Proteomes" id="UP000053372"/>
    </source>
</evidence>
<accession>A0A0V7ZMG2</accession>
<gene>
    <name evidence="3" type="ORF">BC008_22355</name>
</gene>
<evidence type="ECO:0000259" key="2">
    <source>
        <dbReference type="Pfam" id="PF13478"/>
    </source>
</evidence>
<dbReference type="PANTHER" id="PTHR30388">
    <property type="entry name" value="ALDEHYDE OXIDOREDUCTASE MOLYBDENUM COFACTOR ASSEMBLY PROTEIN"/>
    <property type="match status" value="1"/>
</dbReference>
<dbReference type="Pfam" id="PF02625">
    <property type="entry name" value="XdhC_CoxI"/>
    <property type="match status" value="1"/>
</dbReference>
<dbReference type="RefSeq" id="WP_027843529.1">
    <property type="nucleotide sequence ID" value="NZ_LMTZ01000105.1"/>
</dbReference>
<protein>
    <submittedName>
        <fullName evidence="3">Xanthine dehydrogenase</fullName>
    </submittedName>
</protein>
<proteinExistence type="predicted"/>
<dbReference type="PANTHER" id="PTHR30388:SF6">
    <property type="entry name" value="XANTHINE DEHYDROGENASE SUBUNIT A-RELATED"/>
    <property type="match status" value="1"/>
</dbReference>
<dbReference type="EMBL" id="LMTZ01000105">
    <property type="protein sequence ID" value="KST65721.1"/>
    <property type="molecule type" value="Genomic_DNA"/>
</dbReference>
<dbReference type="InterPro" id="IPR003777">
    <property type="entry name" value="XdhC_CoxI"/>
</dbReference>
<keyword evidence="4" id="KW-1185">Reference proteome</keyword>
<dbReference type="Gene3D" id="3.40.50.720">
    <property type="entry name" value="NAD(P)-binding Rossmann-like Domain"/>
    <property type="match status" value="1"/>
</dbReference>
<dbReference type="InterPro" id="IPR052698">
    <property type="entry name" value="MoCofactor_Util/Proc"/>
</dbReference>
<feature type="domain" description="XdhC- CoxI" evidence="1">
    <location>
        <begin position="16"/>
        <end position="81"/>
    </location>
</feature>
<sequence>MNNIQTILKAFEESQKNGETTFLATVVKTKKSTYRQPGARMLMTNTGKIVGIVSGGCLENDIFEYTRQRMDSCKPVVVTYDTTGPEDLIWGFGLGCNGVVQVLIEQLGIDSFNNPIKFVQDCFCNNQQGVMATVFSVEGRVNVTVGKRLMLSSDGIVTSDIKDSDLNLAVFTDVQDTLGNESSYVKTYLLPSGRTEVFIELIQPPTPLVIFGAGRDALPVVEFAKALGWHVTVVDCRALEETFERFSIADKVVLTRREIVHEHVSIDPRTVAVVMTHNYNDDLELLKMLMPSSVRYLGLLGPRHRTLALLQDLRTEKVIYTEAQLQRLHGPVGIDIAADTPEEIAIAIIAEIQAVLGNRSGGFLRNRVEPIHRRLDEEDTQIYSTSTMG</sequence>
<evidence type="ECO:0000259" key="1">
    <source>
        <dbReference type="Pfam" id="PF02625"/>
    </source>
</evidence>
<dbReference type="OrthoDB" id="9773039at2"/>
<dbReference type="Proteomes" id="UP000053372">
    <property type="component" value="Unassembled WGS sequence"/>
</dbReference>
<dbReference type="InterPro" id="IPR027051">
    <property type="entry name" value="XdhC_Rossmann_dom"/>
</dbReference>
<evidence type="ECO:0000313" key="3">
    <source>
        <dbReference type="EMBL" id="KST65721.1"/>
    </source>
</evidence>
<dbReference type="AlphaFoldDB" id="A0A0V7ZMG2"/>